<reference evidence="1" key="1">
    <citation type="submission" date="2018-01" db="EMBL/GenBank/DDBJ databases">
        <title>An insight into the sialome of Amazonian anophelines.</title>
        <authorList>
            <person name="Ribeiro J.M."/>
            <person name="Scarpassa V."/>
            <person name="Calvo E."/>
        </authorList>
    </citation>
    <scope>NUCLEOTIDE SEQUENCE</scope>
    <source>
        <tissue evidence="1">Salivary glands</tissue>
    </source>
</reference>
<name>A0A2M4B2C2_9DIPT</name>
<sequence>MVAEIGLVAVAAAAAGRPSCRPLPPLDRAIHQHRLLLRVPLDQHHRRRHRHRSTRCPVHYLRHLPPKCLRNCSVVPRFSTQAAAAGVADHHCADWPPTAPFRCLSSTSECPP</sequence>
<dbReference type="AlphaFoldDB" id="A0A2M4B2C2"/>
<proteinExistence type="predicted"/>
<protein>
    <submittedName>
        <fullName evidence="1">Putative secreted protein</fullName>
    </submittedName>
</protein>
<accession>A0A2M4B2C2</accession>
<evidence type="ECO:0000313" key="1">
    <source>
        <dbReference type="EMBL" id="MBW47160.1"/>
    </source>
</evidence>
<dbReference type="EMBL" id="GGFK01013839">
    <property type="protein sequence ID" value="MBW47160.1"/>
    <property type="molecule type" value="Transcribed_RNA"/>
</dbReference>
<organism evidence="1">
    <name type="scientific">Anopheles triannulatus</name>
    <dbReference type="NCBI Taxonomy" id="58253"/>
    <lineage>
        <taxon>Eukaryota</taxon>
        <taxon>Metazoa</taxon>
        <taxon>Ecdysozoa</taxon>
        <taxon>Arthropoda</taxon>
        <taxon>Hexapoda</taxon>
        <taxon>Insecta</taxon>
        <taxon>Pterygota</taxon>
        <taxon>Neoptera</taxon>
        <taxon>Endopterygota</taxon>
        <taxon>Diptera</taxon>
        <taxon>Nematocera</taxon>
        <taxon>Culicoidea</taxon>
        <taxon>Culicidae</taxon>
        <taxon>Anophelinae</taxon>
        <taxon>Anopheles</taxon>
    </lineage>
</organism>